<dbReference type="PANTHER" id="PTHR42305">
    <property type="entry name" value="MEMBRANE PROTEIN RV1733C-RELATED"/>
    <property type="match status" value="1"/>
</dbReference>
<comment type="caution">
    <text evidence="3">The sequence shown here is derived from an EMBL/GenBank/DDBJ whole genome shotgun (WGS) entry which is preliminary data.</text>
</comment>
<dbReference type="AlphaFoldDB" id="A0A2X0KE40"/>
<dbReference type="Proteomes" id="UP000248889">
    <property type="component" value="Unassembled WGS sequence"/>
</dbReference>
<gene>
    <name evidence="3" type="ORF">DN069_01900</name>
</gene>
<feature type="transmembrane region" description="Helical" evidence="2">
    <location>
        <begin position="106"/>
        <end position="130"/>
    </location>
</feature>
<feature type="compositionally biased region" description="Polar residues" evidence="1">
    <location>
        <begin position="48"/>
        <end position="69"/>
    </location>
</feature>
<evidence type="ECO:0000313" key="4">
    <source>
        <dbReference type="Proteomes" id="UP000248889"/>
    </source>
</evidence>
<evidence type="ECO:0000313" key="3">
    <source>
        <dbReference type="EMBL" id="RAG87305.1"/>
    </source>
</evidence>
<evidence type="ECO:0008006" key="5">
    <source>
        <dbReference type="Google" id="ProtNLM"/>
    </source>
</evidence>
<keyword evidence="2" id="KW-1133">Transmembrane helix</keyword>
<keyword evidence="4" id="KW-1185">Reference proteome</keyword>
<reference evidence="3 4" key="1">
    <citation type="submission" date="2018-06" db="EMBL/GenBank/DDBJ databases">
        <title>Streptacidiphilus pinicola sp. nov., isolated from pine grove soil.</title>
        <authorList>
            <person name="Roh S.G."/>
            <person name="Park S."/>
            <person name="Kim M.-K."/>
            <person name="Yun B.-R."/>
            <person name="Park J."/>
            <person name="Kim M.J."/>
            <person name="Kim Y.S."/>
            <person name="Kim S.B."/>
        </authorList>
    </citation>
    <scope>NUCLEOTIDE SEQUENCE [LARGE SCALE GENOMIC DNA]</scope>
    <source>
        <strain evidence="3 4">MMS16-CNU450</strain>
    </source>
</reference>
<name>A0A2X0KE40_9ACTN</name>
<dbReference type="PANTHER" id="PTHR42305:SF1">
    <property type="entry name" value="MEMBRANE PROTEIN RV1733C-RELATED"/>
    <property type="match status" value="1"/>
</dbReference>
<keyword evidence="2" id="KW-0472">Membrane</keyword>
<sequence length="159" mass="16750">MEIQVLALVASAVLCALLGLSVYQHARAHALQVERGLRPTQARVLQPPYSSGSSGEQAQVSWTAPDGSSRQGIAGVSGTVQVGSRVQIWIDGNGNAATGPATTSNIVGTAILTGLLVMIGADVALVSAGAMARSRLNRRDETAWDKEWLVYEPVWSRRA</sequence>
<accession>A0A2X0KE40</accession>
<keyword evidence="2" id="KW-0812">Transmembrane</keyword>
<dbReference type="InterPro" id="IPR039708">
    <property type="entry name" value="MT1774/Rv1733c-like"/>
</dbReference>
<evidence type="ECO:0000256" key="2">
    <source>
        <dbReference type="SAM" id="Phobius"/>
    </source>
</evidence>
<feature type="region of interest" description="Disordered" evidence="1">
    <location>
        <begin position="42"/>
        <end position="69"/>
    </location>
</feature>
<organism evidence="3 4">
    <name type="scientific">Streptacidiphilus pinicola</name>
    <dbReference type="NCBI Taxonomy" id="2219663"/>
    <lineage>
        <taxon>Bacteria</taxon>
        <taxon>Bacillati</taxon>
        <taxon>Actinomycetota</taxon>
        <taxon>Actinomycetes</taxon>
        <taxon>Kitasatosporales</taxon>
        <taxon>Streptomycetaceae</taxon>
        <taxon>Streptacidiphilus</taxon>
    </lineage>
</organism>
<proteinExistence type="predicted"/>
<evidence type="ECO:0000256" key="1">
    <source>
        <dbReference type="SAM" id="MobiDB-lite"/>
    </source>
</evidence>
<dbReference type="EMBL" id="QKYN01000008">
    <property type="protein sequence ID" value="RAG87305.1"/>
    <property type="molecule type" value="Genomic_DNA"/>
</dbReference>
<protein>
    <recommendedName>
        <fullName evidence="5">Integral membrane protein</fullName>
    </recommendedName>
</protein>